<gene>
    <name evidence="1" type="ORF">SAMN05660284_00615</name>
</gene>
<evidence type="ECO:0000313" key="2">
    <source>
        <dbReference type="Proteomes" id="UP000242869"/>
    </source>
</evidence>
<dbReference type="Proteomes" id="UP000242869">
    <property type="component" value="Unassembled WGS sequence"/>
</dbReference>
<proteinExistence type="predicted"/>
<dbReference type="STRING" id="83765.SAMN05660284_00615"/>
<name>A0A1I4WGW9_9NEIS</name>
<reference evidence="2" key="1">
    <citation type="submission" date="2016-10" db="EMBL/GenBank/DDBJ databases">
        <authorList>
            <person name="Varghese N."/>
            <person name="Submissions S."/>
        </authorList>
    </citation>
    <scope>NUCLEOTIDE SEQUENCE [LARGE SCALE GENOMIC DNA]</scope>
    <source>
        <strain evidence="2">DSM 6150</strain>
    </source>
</reference>
<keyword evidence="2" id="KW-1185">Reference proteome</keyword>
<dbReference type="Pfam" id="PF02635">
    <property type="entry name" value="DsrE"/>
    <property type="match status" value="1"/>
</dbReference>
<dbReference type="EMBL" id="FOVE01000003">
    <property type="protein sequence ID" value="SFN13051.1"/>
    <property type="molecule type" value="Genomic_DNA"/>
</dbReference>
<dbReference type="OrthoDB" id="9812053at2"/>
<dbReference type="InterPro" id="IPR027396">
    <property type="entry name" value="DsrEFH-like"/>
</dbReference>
<evidence type="ECO:0000313" key="1">
    <source>
        <dbReference type="EMBL" id="SFN13051.1"/>
    </source>
</evidence>
<dbReference type="InterPro" id="IPR003787">
    <property type="entry name" value="Sulphur_relay_DsrE/F-like"/>
</dbReference>
<dbReference type="Gene3D" id="3.40.1260.10">
    <property type="entry name" value="DsrEFH-like"/>
    <property type="match status" value="1"/>
</dbReference>
<dbReference type="AlphaFoldDB" id="A0A1I4WGW9"/>
<sequence>MNTNFSTTAIVFNHDGLGHADEALRHKLATNYLRTLLELGQRPQAILFYAAGVKLVAAGSPCLAELKELAAAGVPLIACRTCLDFYGLMDKVEAGEIGNMMRIVEAQARAGKVVTV</sequence>
<dbReference type="SUPFAM" id="SSF75169">
    <property type="entry name" value="DsrEFH-like"/>
    <property type="match status" value="1"/>
</dbReference>
<accession>A0A1I4WGW9</accession>
<dbReference type="RefSeq" id="WP_091191230.1">
    <property type="nucleotide sequence ID" value="NZ_FOVE01000003.1"/>
</dbReference>
<organism evidence="1 2">
    <name type="scientific">Formivibrio citricus</name>
    <dbReference type="NCBI Taxonomy" id="83765"/>
    <lineage>
        <taxon>Bacteria</taxon>
        <taxon>Pseudomonadati</taxon>
        <taxon>Pseudomonadota</taxon>
        <taxon>Betaproteobacteria</taxon>
        <taxon>Neisseriales</taxon>
        <taxon>Chitinibacteraceae</taxon>
        <taxon>Formivibrio</taxon>
    </lineage>
</organism>
<protein>
    <submittedName>
        <fullName evidence="1">Selenium metabolism protein YedF</fullName>
    </submittedName>
</protein>